<proteinExistence type="predicted"/>
<dbReference type="PANTHER" id="PTHR30570:SF6">
    <property type="entry name" value="PHOSPHATE-BINDING PROTEIN PSTS"/>
    <property type="match status" value="1"/>
</dbReference>
<dbReference type="EMBL" id="BBMN01000028">
    <property type="protein sequence ID" value="GAL08581.1"/>
    <property type="molecule type" value="Genomic_DNA"/>
</dbReference>
<dbReference type="InterPro" id="IPR024370">
    <property type="entry name" value="PBP_domain"/>
</dbReference>
<dbReference type="Proteomes" id="UP000029227">
    <property type="component" value="Unassembled WGS sequence"/>
</dbReference>
<reference evidence="3 4" key="1">
    <citation type="journal article" date="2014" name="Genome Announc.">
        <title>Draft Genome Sequences of Two Vibrionaceae Species, Vibrio ponticus C121 and Photobacterium aphoticum C119, Isolated as Coral Reef Microbiota.</title>
        <authorList>
            <person name="Al-saari N."/>
            <person name="Meirelles P.M."/>
            <person name="Mino S."/>
            <person name="Suda W."/>
            <person name="Oshima K."/>
            <person name="Hattori M."/>
            <person name="Ohkuma M."/>
            <person name="Thompson F.L."/>
            <person name="Gomez-Gil B."/>
            <person name="Sawabe T."/>
            <person name="Sawabe T."/>
        </authorList>
    </citation>
    <scope>NUCLEOTIDE SEQUENCE [LARGE SCALE GENOMIC DNA]</scope>
    <source>
        <strain evidence="3 4">JCM 19237</strain>
    </source>
</reference>
<evidence type="ECO:0000313" key="3">
    <source>
        <dbReference type="EMBL" id="GAL08581.1"/>
    </source>
</evidence>
<dbReference type="Gene3D" id="3.40.190.10">
    <property type="entry name" value="Periplasmic binding protein-like II"/>
    <property type="match status" value="2"/>
</dbReference>
<dbReference type="AlphaFoldDB" id="A0A090R0C3"/>
<dbReference type="PANTHER" id="PTHR30570">
    <property type="entry name" value="PERIPLASMIC PHOSPHATE BINDING COMPONENT OF PHOSPHATE ABC TRANSPORTER"/>
    <property type="match status" value="1"/>
</dbReference>
<name>A0A090R0C3_9GAMM</name>
<organism evidence="3 4">
    <name type="scientific">Photobacterium aphoticum</name>
    <dbReference type="NCBI Taxonomy" id="754436"/>
    <lineage>
        <taxon>Bacteria</taxon>
        <taxon>Pseudomonadati</taxon>
        <taxon>Pseudomonadota</taxon>
        <taxon>Gammaproteobacteria</taxon>
        <taxon>Vibrionales</taxon>
        <taxon>Vibrionaceae</taxon>
        <taxon>Photobacterium</taxon>
    </lineage>
</organism>
<evidence type="ECO:0000313" key="4">
    <source>
        <dbReference type="Proteomes" id="UP000029227"/>
    </source>
</evidence>
<dbReference type="Pfam" id="PF12849">
    <property type="entry name" value="PBP_like_2"/>
    <property type="match status" value="1"/>
</dbReference>
<dbReference type="SUPFAM" id="SSF53850">
    <property type="entry name" value="Periplasmic binding protein-like II"/>
    <property type="match status" value="1"/>
</dbReference>
<keyword evidence="1" id="KW-0732">Signal</keyword>
<dbReference type="InterPro" id="IPR050811">
    <property type="entry name" value="Phosphate_ABC_transporter"/>
</dbReference>
<sequence length="118" mass="12785">MNEQPGSASVVQSVASSLNSIGYSGVGYQTTGIRAIPIAEEGTDYVEPTQENAASGRYPLSRYLYIYINKRPNKPLPPLEAEFIRFILSSNGQDLVAKDGYVPLPVHAVNTTLEKLGL</sequence>
<comment type="caution">
    <text evidence="3">The sequence shown here is derived from an EMBL/GenBank/DDBJ whole genome shotgun (WGS) entry which is preliminary data.</text>
</comment>
<protein>
    <submittedName>
        <fullName evidence="3">Phosphate ABC transporter periplasmic phosphate-binding protein PstS</fullName>
    </submittedName>
</protein>
<accession>A0A090R0C3</accession>
<gene>
    <name evidence="3" type="ORF">JCM19237_3120</name>
</gene>
<dbReference type="eggNOG" id="COG0226">
    <property type="taxonomic scope" value="Bacteria"/>
</dbReference>
<evidence type="ECO:0000256" key="1">
    <source>
        <dbReference type="ARBA" id="ARBA00022729"/>
    </source>
</evidence>
<evidence type="ECO:0000259" key="2">
    <source>
        <dbReference type="Pfam" id="PF12849"/>
    </source>
</evidence>
<feature type="domain" description="PBP" evidence="2">
    <location>
        <begin position="24"/>
        <end position="90"/>
    </location>
</feature>
<dbReference type="STRING" id="754436.JCM19237_3120"/>